<feature type="region of interest" description="Disordered" evidence="1">
    <location>
        <begin position="1"/>
        <end position="56"/>
    </location>
</feature>
<sequence>MRGQSVSSSSWGRGTDVVGSSSKWIHSGSRSTNERHHVQRRAERRPLIGRHGSVTARNVGNREQRLLFTRAGIHNKRFDDTKGEDLVPGLTWMVWLGSPDTGPPTSLQYRSRSDLPASSSPQVALAVIFVPSARLKYGGWRLKPFSPELWSRWAAHQPPAEQQQRPQQQRGAARHHPHLRHGSGRTRGTRGTRGTREDKGGQGRKSGARAESFTSRGDTHQEPGERTATRRDKERGRGGKLVPERSASKEKDLGLFPELEDLRGVTES</sequence>
<feature type="compositionally biased region" description="Polar residues" evidence="1">
    <location>
        <begin position="1"/>
        <end position="31"/>
    </location>
</feature>
<feature type="compositionally biased region" description="Basic and acidic residues" evidence="1">
    <location>
        <begin position="217"/>
        <end position="253"/>
    </location>
</feature>
<proteinExistence type="predicted"/>
<feature type="region of interest" description="Disordered" evidence="1">
    <location>
        <begin position="156"/>
        <end position="268"/>
    </location>
</feature>
<comment type="caution">
    <text evidence="2">The sequence shown here is derived from an EMBL/GenBank/DDBJ whole genome shotgun (WGS) entry which is preliminary data.</text>
</comment>
<keyword evidence="3" id="KW-1185">Reference proteome</keyword>
<evidence type="ECO:0000313" key="2">
    <source>
        <dbReference type="EMBL" id="CAB1436808.1"/>
    </source>
</evidence>
<protein>
    <submittedName>
        <fullName evidence="2">Uncharacterized protein</fullName>
    </submittedName>
</protein>
<organism evidence="2 3">
    <name type="scientific">Pleuronectes platessa</name>
    <name type="common">European plaice</name>
    <dbReference type="NCBI Taxonomy" id="8262"/>
    <lineage>
        <taxon>Eukaryota</taxon>
        <taxon>Metazoa</taxon>
        <taxon>Chordata</taxon>
        <taxon>Craniata</taxon>
        <taxon>Vertebrata</taxon>
        <taxon>Euteleostomi</taxon>
        <taxon>Actinopterygii</taxon>
        <taxon>Neopterygii</taxon>
        <taxon>Teleostei</taxon>
        <taxon>Neoteleostei</taxon>
        <taxon>Acanthomorphata</taxon>
        <taxon>Carangaria</taxon>
        <taxon>Pleuronectiformes</taxon>
        <taxon>Pleuronectoidei</taxon>
        <taxon>Pleuronectidae</taxon>
        <taxon>Pleuronectes</taxon>
    </lineage>
</organism>
<gene>
    <name evidence="2" type="ORF">PLEPLA_LOCUS24841</name>
</gene>
<dbReference type="EMBL" id="CADEAL010001944">
    <property type="protein sequence ID" value="CAB1436808.1"/>
    <property type="molecule type" value="Genomic_DNA"/>
</dbReference>
<evidence type="ECO:0000256" key="1">
    <source>
        <dbReference type="SAM" id="MobiDB-lite"/>
    </source>
</evidence>
<feature type="compositionally biased region" description="Basic and acidic residues" evidence="1">
    <location>
        <begin position="32"/>
        <end position="46"/>
    </location>
</feature>
<feature type="compositionally biased region" description="Basic residues" evidence="1">
    <location>
        <begin position="172"/>
        <end position="190"/>
    </location>
</feature>
<evidence type="ECO:0000313" key="3">
    <source>
        <dbReference type="Proteomes" id="UP001153269"/>
    </source>
</evidence>
<feature type="compositionally biased region" description="Low complexity" evidence="1">
    <location>
        <begin position="156"/>
        <end position="171"/>
    </location>
</feature>
<name>A0A9N7YTQ5_PLEPL</name>
<dbReference type="Proteomes" id="UP001153269">
    <property type="component" value="Unassembled WGS sequence"/>
</dbReference>
<dbReference type="AlphaFoldDB" id="A0A9N7YTQ5"/>
<accession>A0A9N7YTQ5</accession>
<reference evidence="2" key="1">
    <citation type="submission" date="2020-03" db="EMBL/GenBank/DDBJ databases">
        <authorList>
            <person name="Weist P."/>
        </authorList>
    </citation>
    <scope>NUCLEOTIDE SEQUENCE</scope>
</reference>